<dbReference type="EMBL" id="LATL02000310">
    <property type="protein sequence ID" value="KKD38305.1"/>
    <property type="molecule type" value="Genomic_DNA"/>
</dbReference>
<gene>
    <name evidence="1" type="ORF">WN50_09560</name>
</gene>
<reference evidence="1 2" key="1">
    <citation type="submission" date="2015-06" db="EMBL/GenBank/DDBJ databases">
        <title>Draft genome assembly of filamentous brackish cyanobacterium Limnoraphis robusta strain CS-951.</title>
        <authorList>
            <person name="Willis A."/>
            <person name="Parks M."/>
            <person name="Burford M.A."/>
        </authorList>
    </citation>
    <scope>NUCLEOTIDE SEQUENCE [LARGE SCALE GENOMIC DNA]</scope>
    <source>
        <strain evidence="1 2">CS-951</strain>
    </source>
</reference>
<accession>A0A0F5YJE6</accession>
<protein>
    <submittedName>
        <fullName evidence="1">Uncharacterized protein</fullName>
    </submittedName>
</protein>
<name>A0A0F5YJE6_9CYAN</name>
<comment type="caution">
    <text evidence="1">The sequence shown here is derived from an EMBL/GenBank/DDBJ whole genome shotgun (WGS) entry which is preliminary data.</text>
</comment>
<organism evidence="1 2">
    <name type="scientific">Limnoraphis robusta CS-951</name>
    <dbReference type="NCBI Taxonomy" id="1637645"/>
    <lineage>
        <taxon>Bacteria</taxon>
        <taxon>Bacillati</taxon>
        <taxon>Cyanobacteriota</taxon>
        <taxon>Cyanophyceae</taxon>
        <taxon>Oscillatoriophycideae</taxon>
        <taxon>Oscillatoriales</taxon>
        <taxon>Sirenicapillariaceae</taxon>
        <taxon>Limnoraphis</taxon>
    </lineage>
</organism>
<evidence type="ECO:0000313" key="2">
    <source>
        <dbReference type="Proteomes" id="UP000033607"/>
    </source>
</evidence>
<dbReference type="AlphaFoldDB" id="A0A0F5YJE6"/>
<evidence type="ECO:0000313" key="1">
    <source>
        <dbReference type="EMBL" id="KKD38305.1"/>
    </source>
</evidence>
<proteinExistence type="predicted"/>
<dbReference type="Proteomes" id="UP000033607">
    <property type="component" value="Unassembled WGS sequence"/>
</dbReference>
<sequence length="101" mass="11770">MVFLTNYNQPQRHRDTKKKTLGDLVVFLTNRHTRHQEENFSGLAGVGVNKHCLRGIPQRRSTGFLMSSQSFPKLFQRVKPLFRQAFGRFNKKILIRVLTKG</sequence>